<accession>A0A060A449</accession>
<dbReference type="KEGG" id="acz:Acaty_1p0026"/>
<evidence type="ECO:0000313" key="5">
    <source>
        <dbReference type="Proteomes" id="UP000005522"/>
    </source>
</evidence>
<evidence type="ECO:0000313" key="4">
    <source>
        <dbReference type="EMBL" id="AIA56807.1"/>
    </source>
</evidence>
<dbReference type="GO" id="GO:0050313">
    <property type="term" value="F:sulfur dioxygenase activity"/>
    <property type="evidence" value="ECO:0007669"/>
    <property type="project" value="InterPro"/>
</dbReference>
<keyword evidence="4" id="KW-0614">Plasmid</keyword>
<dbReference type="CDD" id="cd07724">
    <property type="entry name" value="POD-like_MBL-fold"/>
    <property type="match status" value="1"/>
</dbReference>
<geneLocation type="plasmid" evidence="4 5">
    <name>pACA1.1</name>
</geneLocation>
<dbReference type="SMART" id="SM00849">
    <property type="entry name" value="Lactamase_B"/>
    <property type="match status" value="1"/>
</dbReference>
<dbReference type="HOGENOM" id="CLU_030571_7_3_6"/>
<keyword evidence="1" id="KW-0479">Metal-binding</keyword>
<name>A0A060A449_ACICK</name>
<protein>
    <submittedName>
        <fullName evidence="4">Metallo-beta-lactamase family protein</fullName>
    </submittedName>
</protein>
<dbReference type="AlphaFoldDB" id="A0A060A449"/>
<dbReference type="PANTHER" id="PTHR43084">
    <property type="entry name" value="PERSULFIDE DIOXYGENASE ETHE1"/>
    <property type="match status" value="1"/>
</dbReference>
<dbReference type="SUPFAM" id="SSF56281">
    <property type="entry name" value="Metallo-hydrolase/oxidoreductase"/>
    <property type="match status" value="1"/>
</dbReference>
<feature type="compositionally biased region" description="Polar residues" evidence="2">
    <location>
        <begin position="219"/>
        <end position="232"/>
    </location>
</feature>
<dbReference type="Gene3D" id="3.60.15.10">
    <property type="entry name" value="Ribonuclease Z/Hydroxyacylglutathione hydrolase-like"/>
    <property type="match status" value="1"/>
</dbReference>
<dbReference type="PANTHER" id="PTHR43084:SF1">
    <property type="entry name" value="PERSULFIDE DIOXYGENASE ETHE1, MITOCHONDRIAL"/>
    <property type="match status" value="1"/>
</dbReference>
<sequence>MAGVYPMIFRQCAGKRRYLSYVLGDPVTREAVIIDPSVGVLASAMSFLADRGMSLRYVLLTHLPEHELETILQKLRATGPRIVAHESTEYQGVDLRLRDNDVVYFGEETVRVLHTPGQMPCAVTYWWGDRLFTGETLLATGPGVCQQGGNIAQQWRSINDKLLTFPDEYLVFPGRESRKRRVACIAEFRSTLQRKSIRSGTPFQKAKLQDPPDPAGSDGNPTHTTSCSLVGA</sequence>
<feature type="domain" description="Metallo-beta-lactamase" evidence="3">
    <location>
        <begin position="17"/>
        <end position="175"/>
    </location>
</feature>
<dbReference type="InterPro" id="IPR044528">
    <property type="entry name" value="POD-like_MBL-fold"/>
</dbReference>
<dbReference type="InterPro" id="IPR051682">
    <property type="entry name" value="Mito_Persulfide_Diox"/>
</dbReference>
<organism evidence="4 5">
    <name type="scientific">Acidithiobacillus caldus (strain ATCC 51756 / DSM 8584 / KU)</name>
    <dbReference type="NCBI Taxonomy" id="637389"/>
    <lineage>
        <taxon>Bacteria</taxon>
        <taxon>Pseudomonadati</taxon>
        <taxon>Pseudomonadota</taxon>
        <taxon>Acidithiobacillia</taxon>
        <taxon>Acidithiobacillales</taxon>
        <taxon>Acidithiobacillaceae</taxon>
        <taxon>Acidithiobacillus</taxon>
    </lineage>
</organism>
<proteinExistence type="predicted"/>
<dbReference type="GO" id="GO:0046872">
    <property type="term" value="F:metal ion binding"/>
    <property type="evidence" value="ECO:0007669"/>
    <property type="project" value="UniProtKB-KW"/>
</dbReference>
<evidence type="ECO:0000256" key="1">
    <source>
        <dbReference type="ARBA" id="ARBA00022723"/>
    </source>
</evidence>
<feature type="region of interest" description="Disordered" evidence="2">
    <location>
        <begin position="199"/>
        <end position="232"/>
    </location>
</feature>
<dbReference type="EMBL" id="CP005988">
    <property type="protein sequence ID" value="AIA56807.1"/>
    <property type="molecule type" value="Genomic_DNA"/>
</dbReference>
<gene>
    <name evidence="4" type="ORF">Acaty_1p0026</name>
</gene>
<evidence type="ECO:0000256" key="2">
    <source>
        <dbReference type="SAM" id="MobiDB-lite"/>
    </source>
</evidence>
<evidence type="ECO:0000259" key="3">
    <source>
        <dbReference type="SMART" id="SM00849"/>
    </source>
</evidence>
<dbReference type="InterPro" id="IPR001279">
    <property type="entry name" value="Metallo-B-lactamas"/>
</dbReference>
<dbReference type="GO" id="GO:0070813">
    <property type="term" value="P:hydrogen sulfide metabolic process"/>
    <property type="evidence" value="ECO:0007669"/>
    <property type="project" value="TreeGrafter"/>
</dbReference>
<dbReference type="InterPro" id="IPR036866">
    <property type="entry name" value="RibonucZ/Hydroxyglut_hydro"/>
</dbReference>
<dbReference type="GO" id="GO:0006749">
    <property type="term" value="P:glutathione metabolic process"/>
    <property type="evidence" value="ECO:0007669"/>
    <property type="project" value="InterPro"/>
</dbReference>
<reference evidence="4 5" key="1">
    <citation type="journal article" date="2009" name="J. Bacteriol.">
        <title>Draft genome sequence of the extremely acidophilic bacterium Acidithiobacillus caldus ATCC 51756 reveals metabolic versatility in the genus Acidithiobacillus.</title>
        <authorList>
            <person name="Valdes J."/>
            <person name="Quatrini R."/>
            <person name="Hallberg K."/>
            <person name="Dopson M."/>
            <person name="Valenzuela P.D."/>
            <person name="Holmes D.S."/>
        </authorList>
    </citation>
    <scope>NUCLEOTIDE SEQUENCE [LARGE SCALE GENOMIC DNA]</scope>
    <source>
        <strain evidence="5">ATCC 51756 / DSM 8584 / KU</strain>
        <plasmid evidence="4 5">pACA1.1</plasmid>
    </source>
</reference>
<dbReference type="Proteomes" id="UP000005522">
    <property type="component" value="Plasmid pACA1.1"/>
</dbReference>